<sequence>MKLAQHILDSKPAGIYSVPPHASIYSVLQLMAEKDIGAVLVMEEESLVGIFSERDYARKIILKGKNSTDTLVSDVMTSRLIVVQPKTDIHTCMALMSKNRIRHLPVVENNTVIGVLSITDLVKAVIAEQEFVIAQLEQYIHQ</sequence>
<gene>
    <name evidence="4" type="ORF">LIN78_14395</name>
</gene>
<comment type="caution">
    <text evidence="4">The sequence shown here is derived from an EMBL/GenBank/DDBJ whole genome shotgun (WGS) entry which is preliminary data.</text>
</comment>
<dbReference type="SMART" id="SM00116">
    <property type="entry name" value="CBS"/>
    <property type="match status" value="2"/>
</dbReference>
<reference evidence="4" key="1">
    <citation type="submission" date="2021-10" db="EMBL/GenBank/DDBJ databases">
        <title>The complete genome sequence of Leeia sp. TBRC 13508.</title>
        <authorList>
            <person name="Charoenyingcharoen P."/>
            <person name="Yukphan P."/>
        </authorList>
    </citation>
    <scope>NUCLEOTIDE SEQUENCE</scope>
    <source>
        <strain evidence="4">TBRC 13508</strain>
    </source>
</reference>
<dbReference type="EMBL" id="JAJBZT010000009">
    <property type="protein sequence ID" value="MCB6184735.1"/>
    <property type="molecule type" value="Genomic_DNA"/>
</dbReference>
<dbReference type="InterPro" id="IPR000644">
    <property type="entry name" value="CBS_dom"/>
</dbReference>
<name>A0ABS8D975_9NEIS</name>
<proteinExistence type="predicted"/>
<keyword evidence="1 2" id="KW-0129">CBS domain</keyword>
<dbReference type="RefSeq" id="WP_227181556.1">
    <property type="nucleotide sequence ID" value="NZ_JAJBZT010000009.1"/>
</dbReference>
<feature type="domain" description="CBS" evidence="3">
    <location>
        <begin position="10"/>
        <end position="68"/>
    </location>
</feature>
<dbReference type="PANTHER" id="PTHR43080:SF2">
    <property type="entry name" value="CBS DOMAIN-CONTAINING PROTEIN"/>
    <property type="match status" value="1"/>
</dbReference>
<dbReference type="InterPro" id="IPR051257">
    <property type="entry name" value="Diverse_CBS-Domain"/>
</dbReference>
<feature type="domain" description="CBS" evidence="3">
    <location>
        <begin position="76"/>
        <end position="131"/>
    </location>
</feature>
<evidence type="ECO:0000259" key="3">
    <source>
        <dbReference type="PROSITE" id="PS51371"/>
    </source>
</evidence>
<dbReference type="Pfam" id="PF00571">
    <property type="entry name" value="CBS"/>
    <property type="match status" value="2"/>
</dbReference>
<dbReference type="PANTHER" id="PTHR43080">
    <property type="entry name" value="CBS DOMAIN-CONTAINING PROTEIN CBSX3, MITOCHONDRIAL"/>
    <property type="match status" value="1"/>
</dbReference>
<evidence type="ECO:0000256" key="2">
    <source>
        <dbReference type="PROSITE-ProRule" id="PRU00703"/>
    </source>
</evidence>
<accession>A0ABS8D975</accession>
<dbReference type="Proteomes" id="UP001165395">
    <property type="component" value="Unassembled WGS sequence"/>
</dbReference>
<dbReference type="Gene3D" id="3.10.580.10">
    <property type="entry name" value="CBS-domain"/>
    <property type="match status" value="1"/>
</dbReference>
<dbReference type="InterPro" id="IPR044725">
    <property type="entry name" value="CBSX3_CBS_dom"/>
</dbReference>
<dbReference type="InterPro" id="IPR046342">
    <property type="entry name" value="CBS_dom_sf"/>
</dbReference>
<organism evidence="4 5">
    <name type="scientific">Leeia speluncae</name>
    <dbReference type="NCBI Taxonomy" id="2884804"/>
    <lineage>
        <taxon>Bacteria</taxon>
        <taxon>Pseudomonadati</taxon>
        <taxon>Pseudomonadota</taxon>
        <taxon>Betaproteobacteria</taxon>
        <taxon>Neisseriales</taxon>
        <taxon>Leeiaceae</taxon>
        <taxon>Leeia</taxon>
    </lineage>
</organism>
<dbReference type="CDD" id="cd04623">
    <property type="entry name" value="CBS_pair_bac_euk"/>
    <property type="match status" value="1"/>
</dbReference>
<evidence type="ECO:0000256" key="1">
    <source>
        <dbReference type="ARBA" id="ARBA00023122"/>
    </source>
</evidence>
<protein>
    <submittedName>
        <fullName evidence="4">CBS domain-containing protein</fullName>
    </submittedName>
</protein>
<dbReference type="PROSITE" id="PS51371">
    <property type="entry name" value="CBS"/>
    <property type="match status" value="2"/>
</dbReference>
<evidence type="ECO:0000313" key="5">
    <source>
        <dbReference type="Proteomes" id="UP001165395"/>
    </source>
</evidence>
<keyword evidence="5" id="KW-1185">Reference proteome</keyword>
<evidence type="ECO:0000313" key="4">
    <source>
        <dbReference type="EMBL" id="MCB6184735.1"/>
    </source>
</evidence>
<dbReference type="SUPFAM" id="SSF54631">
    <property type="entry name" value="CBS-domain pair"/>
    <property type="match status" value="1"/>
</dbReference>